<keyword evidence="1" id="KW-0489">Methyltransferase</keyword>
<dbReference type="InterPro" id="IPR007213">
    <property type="entry name" value="Ppm1/Ppm2/Tcmp"/>
</dbReference>
<dbReference type="Proteomes" id="UP001320420">
    <property type="component" value="Unassembled WGS sequence"/>
</dbReference>
<keyword evidence="4" id="KW-1185">Reference proteome</keyword>
<accession>A0AAN9V310</accession>
<dbReference type="PIRSF" id="PIRSF028177">
    <property type="entry name" value="Polyketide_synth_Omtfrase_TcmP"/>
    <property type="match status" value="1"/>
</dbReference>
<name>A0AAN9V310_9PEZI</name>
<gene>
    <name evidence="3" type="ORF">SLS62_004427</name>
</gene>
<protein>
    <submittedName>
        <fullName evidence="3">Uncharacterized protein</fullName>
    </submittedName>
</protein>
<reference evidence="3 4" key="1">
    <citation type="submission" date="2024-02" db="EMBL/GenBank/DDBJ databases">
        <title>De novo assembly and annotation of 12 fungi associated with fruit tree decline syndrome in Ontario, Canada.</title>
        <authorList>
            <person name="Sulman M."/>
            <person name="Ellouze W."/>
            <person name="Ilyukhin E."/>
        </authorList>
    </citation>
    <scope>NUCLEOTIDE SEQUENCE [LARGE SCALE GENOMIC DNA]</scope>
    <source>
        <strain evidence="3 4">M11/M66-122</strain>
    </source>
</reference>
<dbReference type="PANTHER" id="PTHR43619:SF2">
    <property type="entry name" value="S-ADENOSYL-L-METHIONINE-DEPENDENT METHYLTRANSFERASES SUPERFAMILY PROTEIN"/>
    <property type="match status" value="1"/>
</dbReference>
<keyword evidence="2" id="KW-0808">Transferase</keyword>
<dbReference type="InterPro" id="IPR016874">
    <property type="entry name" value="TcmP-like"/>
</dbReference>
<evidence type="ECO:0000256" key="1">
    <source>
        <dbReference type="ARBA" id="ARBA00022603"/>
    </source>
</evidence>
<organism evidence="3 4">
    <name type="scientific">Diatrype stigma</name>
    <dbReference type="NCBI Taxonomy" id="117547"/>
    <lineage>
        <taxon>Eukaryota</taxon>
        <taxon>Fungi</taxon>
        <taxon>Dikarya</taxon>
        <taxon>Ascomycota</taxon>
        <taxon>Pezizomycotina</taxon>
        <taxon>Sordariomycetes</taxon>
        <taxon>Xylariomycetidae</taxon>
        <taxon>Xylariales</taxon>
        <taxon>Diatrypaceae</taxon>
        <taxon>Diatrype</taxon>
    </lineage>
</organism>
<dbReference type="EMBL" id="JAKJXP020000027">
    <property type="protein sequence ID" value="KAK7753569.1"/>
    <property type="molecule type" value="Genomic_DNA"/>
</dbReference>
<dbReference type="InterPro" id="IPR029063">
    <property type="entry name" value="SAM-dependent_MTases_sf"/>
</dbReference>
<proteinExistence type="predicted"/>
<dbReference type="AlphaFoldDB" id="A0AAN9V310"/>
<dbReference type="Pfam" id="PF04072">
    <property type="entry name" value="LCM"/>
    <property type="match status" value="1"/>
</dbReference>
<dbReference type="Gene3D" id="3.40.50.150">
    <property type="entry name" value="Vaccinia Virus protein VP39"/>
    <property type="match status" value="1"/>
</dbReference>
<evidence type="ECO:0000313" key="3">
    <source>
        <dbReference type="EMBL" id="KAK7753569.1"/>
    </source>
</evidence>
<dbReference type="GO" id="GO:0032259">
    <property type="term" value="P:methylation"/>
    <property type="evidence" value="ECO:0007669"/>
    <property type="project" value="UniProtKB-KW"/>
</dbReference>
<dbReference type="SUPFAM" id="SSF53335">
    <property type="entry name" value="S-adenosyl-L-methionine-dependent methyltransferases"/>
    <property type="match status" value="1"/>
</dbReference>
<dbReference type="GO" id="GO:0008168">
    <property type="term" value="F:methyltransferase activity"/>
    <property type="evidence" value="ECO:0007669"/>
    <property type="project" value="UniProtKB-KW"/>
</dbReference>
<sequence length="279" mass="32123">MDVARSTPRHKISLTPTQKTLLLTLHARVVDAQRPDPIVNDSRAAGILDKIEHDVSEIESEGSPHWVILLRARQLDEWTAEFLASNPESTVLHLACGLDSRCLRVKRGPNVRWIDVDFPDVVDLRSKVYEKPEGDYQLVPGDVTDDEWLQQIPNDRPTAVVFEGLTPYLTEGTGTHLIRRLVDRFKKGQLIFDTVGPVTLRFQRAVKPVKKAGASFTWGVDDPHALEKLHPRLKLRDCLRPPEMKGFENVPLQFRFMMTTYRHIPYFRNFGLYLRYDFE</sequence>
<evidence type="ECO:0000256" key="2">
    <source>
        <dbReference type="ARBA" id="ARBA00022679"/>
    </source>
</evidence>
<evidence type="ECO:0000313" key="4">
    <source>
        <dbReference type="Proteomes" id="UP001320420"/>
    </source>
</evidence>
<dbReference type="PANTHER" id="PTHR43619">
    <property type="entry name" value="S-ADENOSYL-L-METHIONINE-DEPENDENT METHYLTRANSFERASE YKTD-RELATED"/>
    <property type="match status" value="1"/>
</dbReference>
<comment type="caution">
    <text evidence="3">The sequence shown here is derived from an EMBL/GenBank/DDBJ whole genome shotgun (WGS) entry which is preliminary data.</text>
</comment>